<dbReference type="PANTHER" id="PTHR45138:SF9">
    <property type="entry name" value="DIGUANYLATE CYCLASE DGCM-RELATED"/>
    <property type="match status" value="1"/>
</dbReference>
<dbReference type="PROSITE" id="PS50887">
    <property type="entry name" value="GGDEF"/>
    <property type="match status" value="1"/>
</dbReference>
<dbReference type="EMBL" id="CP012747">
    <property type="protein sequence ID" value="ALL68514.1"/>
    <property type="molecule type" value="Genomic_DNA"/>
</dbReference>
<keyword evidence="3" id="KW-1133">Transmembrane helix</keyword>
<dbReference type="Proteomes" id="UP000019146">
    <property type="component" value="Chromosome 2"/>
</dbReference>
<accession>A0A0P0RID7</accession>
<dbReference type="InterPro" id="IPR050469">
    <property type="entry name" value="Diguanylate_Cyclase"/>
</dbReference>
<dbReference type="InterPro" id="IPR043128">
    <property type="entry name" value="Rev_trsase/Diguanyl_cyclase"/>
</dbReference>
<feature type="transmembrane region" description="Helical" evidence="3">
    <location>
        <begin position="149"/>
        <end position="168"/>
    </location>
</feature>
<dbReference type="Gene3D" id="3.30.70.270">
    <property type="match status" value="1"/>
</dbReference>
<evidence type="ECO:0000313" key="6">
    <source>
        <dbReference type="Proteomes" id="UP000019146"/>
    </source>
</evidence>
<evidence type="ECO:0000256" key="3">
    <source>
        <dbReference type="SAM" id="Phobius"/>
    </source>
</evidence>
<evidence type="ECO:0000256" key="2">
    <source>
        <dbReference type="ARBA" id="ARBA00034247"/>
    </source>
</evidence>
<evidence type="ECO:0000259" key="4">
    <source>
        <dbReference type="PROSITE" id="PS50887"/>
    </source>
</evidence>
<dbReference type="SUPFAM" id="SSF55073">
    <property type="entry name" value="Nucleotide cyclase"/>
    <property type="match status" value="1"/>
</dbReference>
<organism evidence="5 6">
    <name type="scientific">Paraburkholderia caribensis MBA4</name>
    <dbReference type="NCBI Taxonomy" id="1323664"/>
    <lineage>
        <taxon>Bacteria</taxon>
        <taxon>Pseudomonadati</taxon>
        <taxon>Pseudomonadota</taxon>
        <taxon>Betaproteobacteria</taxon>
        <taxon>Burkholderiales</taxon>
        <taxon>Burkholderiaceae</taxon>
        <taxon>Paraburkholderia</taxon>
    </lineage>
</organism>
<keyword evidence="3" id="KW-0472">Membrane</keyword>
<proteinExistence type="predicted"/>
<dbReference type="EC" id="2.7.7.65" evidence="1"/>
<dbReference type="CDD" id="cd01949">
    <property type="entry name" value="GGDEF"/>
    <property type="match status" value="1"/>
</dbReference>
<dbReference type="Pfam" id="PF00990">
    <property type="entry name" value="GGDEF"/>
    <property type="match status" value="1"/>
</dbReference>
<feature type="transmembrane region" description="Helical" evidence="3">
    <location>
        <begin position="188"/>
        <end position="209"/>
    </location>
</feature>
<gene>
    <name evidence="5" type="ORF">K788_0000444</name>
</gene>
<feature type="transmembrane region" description="Helical" evidence="3">
    <location>
        <begin position="37"/>
        <end position="54"/>
    </location>
</feature>
<protein>
    <recommendedName>
        <fullName evidence="1">diguanylate cyclase</fullName>
        <ecNumber evidence="1">2.7.7.65</ecNumber>
    </recommendedName>
</protein>
<dbReference type="GO" id="GO:0052621">
    <property type="term" value="F:diguanylate cyclase activity"/>
    <property type="evidence" value="ECO:0007669"/>
    <property type="project" value="UniProtKB-EC"/>
</dbReference>
<dbReference type="InterPro" id="IPR029787">
    <property type="entry name" value="Nucleotide_cyclase"/>
</dbReference>
<reference evidence="5 6" key="1">
    <citation type="journal article" date="2014" name="Genome Announc.">
        <title>Draft Genome Sequence of the Haloacid-Degrading Burkholderia caribensis Strain MBA4.</title>
        <authorList>
            <person name="Pan Y."/>
            <person name="Kong K.F."/>
            <person name="Tsang J.S."/>
        </authorList>
    </citation>
    <scope>NUCLEOTIDE SEQUENCE [LARGE SCALE GENOMIC DNA]</scope>
    <source>
        <strain evidence="5 6">MBA4</strain>
    </source>
</reference>
<dbReference type="InterPro" id="IPR000160">
    <property type="entry name" value="GGDEF_dom"/>
</dbReference>
<evidence type="ECO:0000313" key="5">
    <source>
        <dbReference type="EMBL" id="ALL68514.1"/>
    </source>
</evidence>
<evidence type="ECO:0000256" key="1">
    <source>
        <dbReference type="ARBA" id="ARBA00012528"/>
    </source>
</evidence>
<keyword evidence="3" id="KW-0812">Transmembrane</keyword>
<dbReference type="KEGG" id="bcai:K788_0000444"/>
<name>A0A0P0RID7_9BURK</name>
<dbReference type="NCBIfam" id="TIGR00254">
    <property type="entry name" value="GGDEF"/>
    <property type="match status" value="1"/>
</dbReference>
<dbReference type="FunFam" id="3.30.70.270:FF:000001">
    <property type="entry name" value="Diguanylate cyclase domain protein"/>
    <property type="match status" value="1"/>
</dbReference>
<dbReference type="SMART" id="SM00267">
    <property type="entry name" value="GGDEF"/>
    <property type="match status" value="1"/>
</dbReference>
<comment type="catalytic activity">
    <reaction evidence="2">
        <text>2 GTP = 3',3'-c-di-GMP + 2 diphosphate</text>
        <dbReference type="Rhea" id="RHEA:24898"/>
        <dbReference type="ChEBI" id="CHEBI:33019"/>
        <dbReference type="ChEBI" id="CHEBI:37565"/>
        <dbReference type="ChEBI" id="CHEBI:58805"/>
        <dbReference type="EC" id="2.7.7.65"/>
    </reaction>
</comment>
<feature type="transmembrane region" description="Helical" evidence="3">
    <location>
        <begin position="6"/>
        <end position="25"/>
    </location>
</feature>
<sequence length="388" mass="42124">MSTTDVLFVIAMMSCIASAAVLGSLTRHRIAGLDRWLVAHCLLFVTFGILVMRRGDYPPLVILGACFSVLGAAILLLQGCRRFARRPTVGKIERLALPVAACAVLYWTVVDPNENARAAVMSSVLGYTRMATGWTVWNSGANGERHYGHWLVNVAAGVGTAVHGYRVVQCIFFADPTASALEPTASNIGFVSFGILSLLLLSIGLVMLVNDSLVNHARRLATVDELTGLLARRELLSRGEALIKAARLSRARLSVAVIDLDDFKTINDRYGHPAGDRVLRNFAKEVSRRLGCTDVFGRLGGEEFAIFFPQTASEQAAELIGTIQSSGHREQTREHDPWCTFSAGIDECCVNDTLSELISRADAALYRAKRKGKGRVELAKSDCDVSIA</sequence>
<dbReference type="AlphaFoldDB" id="A0A0P0RID7"/>
<feature type="transmembrane region" description="Helical" evidence="3">
    <location>
        <begin position="60"/>
        <end position="80"/>
    </location>
</feature>
<feature type="domain" description="GGDEF" evidence="4">
    <location>
        <begin position="251"/>
        <end position="381"/>
    </location>
</feature>
<dbReference type="PANTHER" id="PTHR45138">
    <property type="entry name" value="REGULATORY COMPONENTS OF SENSORY TRANSDUCTION SYSTEM"/>
    <property type="match status" value="1"/>
</dbReference>